<reference evidence="4 5" key="2">
    <citation type="journal article" date="2013" name="PLoS Genet.">
        <title>Comparative genome structure, secondary metabolite, and effector coding capacity across Cochliobolus pathogens.</title>
        <authorList>
            <person name="Condon B.J."/>
            <person name="Leng Y."/>
            <person name="Wu D."/>
            <person name="Bushley K.E."/>
            <person name="Ohm R.A."/>
            <person name="Otillar R."/>
            <person name="Martin J."/>
            <person name="Schackwitz W."/>
            <person name="Grimwood J."/>
            <person name="MohdZainudin N."/>
            <person name="Xue C."/>
            <person name="Wang R."/>
            <person name="Manning V.A."/>
            <person name="Dhillon B."/>
            <person name="Tu Z.J."/>
            <person name="Steffenson B.J."/>
            <person name="Salamov A."/>
            <person name="Sun H."/>
            <person name="Lowry S."/>
            <person name="LaButti K."/>
            <person name="Han J."/>
            <person name="Copeland A."/>
            <person name="Lindquist E."/>
            <person name="Barry K."/>
            <person name="Schmutz J."/>
            <person name="Baker S.E."/>
            <person name="Ciuffetti L.M."/>
            <person name="Grigoriev I.V."/>
            <person name="Zhong S."/>
            <person name="Turgeon B.G."/>
        </authorList>
    </citation>
    <scope>NUCLEOTIDE SEQUENCE [LARGE SCALE GENOMIC DNA]</scope>
    <source>
        <strain evidence="5">28A</strain>
    </source>
</reference>
<dbReference type="InterPro" id="IPR002110">
    <property type="entry name" value="Ankyrin_rpt"/>
</dbReference>
<protein>
    <recommendedName>
        <fullName evidence="6">Ankyrin repeat protein</fullName>
    </recommendedName>
</protein>
<dbReference type="GeneID" id="19404548"/>
<keyword evidence="2 3" id="KW-0040">ANK repeat</keyword>
<dbReference type="SUPFAM" id="SSF48403">
    <property type="entry name" value="Ankyrin repeat"/>
    <property type="match status" value="1"/>
</dbReference>
<dbReference type="OrthoDB" id="4772757at2759"/>
<dbReference type="EMBL" id="KB908626">
    <property type="protein sequence ID" value="EOA85920.1"/>
    <property type="molecule type" value="Genomic_DNA"/>
</dbReference>
<dbReference type="SMART" id="SM00248">
    <property type="entry name" value="ANK"/>
    <property type="match status" value="3"/>
</dbReference>
<sequence length="152" mass="16522">MSSKTSFPLHNASSEGDMKRVKLLLQNCPNVEAQAANGASAGKKTTVELLIEYGADVNAQDKDGNTALHELASRGDAEMVEWCIKEGASVDAENSDGNVPLYYAVVHNHTKIVGLLFCKMAINSVTYSSNAGADLRVQQFSYYKHFISKCLF</sequence>
<dbReference type="Pfam" id="PF00023">
    <property type="entry name" value="Ank"/>
    <property type="match status" value="1"/>
</dbReference>
<evidence type="ECO:0000256" key="1">
    <source>
        <dbReference type="ARBA" id="ARBA00022737"/>
    </source>
</evidence>
<keyword evidence="5" id="KW-1185">Reference proteome</keyword>
<dbReference type="InterPro" id="IPR036770">
    <property type="entry name" value="Ankyrin_rpt-contain_sf"/>
</dbReference>
<dbReference type="eggNOG" id="KOG4412">
    <property type="taxonomic scope" value="Eukaryota"/>
</dbReference>
<feature type="repeat" description="ANK" evidence="3">
    <location>
        <begin position="63"/>
        <end position="95"/>
    </location>
</feature>
<accession>R0ILH5</accession>
<dbReference type="PANTHER" id="PTHR24171">
    <property type="entry name" value="ANKYRIN REPEAT DOMAIN-CONTAINING PROTEIN 39-RELATED"/>
    <property type="match status" value="1"/>
</dbReference>
<evidence type="ECO:0000313" key="4">
    <source>
        <dbReference type="EMBL" id="EOA85920.1"/>
    </source>
</evidence>
<dbReference type="AlphaFoldDB" id="R0ILH5"/>
<dbReference type="PROSITE" id="PS50088">
    <property type="entry name" value="ANK_REPEAT"/>
    <property type="match status" value="1"/>
</dbReference>
<organism evidence="4 5">
    <name type="scientific">Exserohilum turcicum (strain 28A)</name>
    <name type="common">Northern leaf blight fungus</name>
    <name type="synonym">Setosphaeria turcica</name>
    <dbReference type="NCBI Taxonomy" id="671987"/>
    <lineage>
        <taxon>Eukaryota</taxon>
        <taxon>Fungi</taxon>
        <taxon>Dikarya</taxon>
        <taxon>Ascomycota</taxon>
        <taxon>Pezizomycotina</taxon>
        <taxon>Dothideomycetes</taxon>
        <taxon>Pleosporomycetidae</taxon>
        <taxon>Pleosporales</taxon>
        <taxon>Pleosporineae</taxon>
        <taxon>Pleosporaceae</taxon>
        <taxon>Exserohilum</taxon>
    </lineage>
</organism>
<dbReference type="Pfam" id="PF12796">
    <property type="entry name" value="Ank_2"/>
    <property type="match status" value="1"/>
</dbReference>
<reference evidence="4 5" key="1">
    <citation type="journal article" date="2012" name="PLoS Pathog.">
        <title>Diverse lifestyles and strategies of plant pathogenesis encoded in the genomes of eighteen Dothideomycetes fungi.</title>
        <authorList>
            <person name="Ohm R.A."/>
            <person name="Feau N."/>
            <person name="Henrissat B."/>
            <person name="Schoch C.L."/>
            <person name="Horwitz B.A."/>
            <person name="Barry K.W."/>
            <person name="Condon B.J."/>
            <person name="Copeland A.C."/>
            <person name="Dhillon B."/>
            <person name="Glaser F."/>
            <person name="Hesse C.N."/>
            <person name="Kosti I."/>
            <person name="LaButti K."/>
            <person name="Lindquist E.A."/>
            <person name="Lucas S."/>
            <person name="Salamov A.A."/>
            <person name="Bradshaw R.E."/>
            <person name="Ciuffetti L."/>
            <person name="Hamelin R.C."/>
            <person name="Kema G.H.J."/>
            <person name="Lawrence C."/>
            <person name="Scott J.A."/>
            <person name="Spatafora J.W."/>
            <person name="Turgeon B.G."/>
            <person name="de Wit P.J.G.M."/>
            <person name="Zhong S."/>
            <person name="Goodwin S.B."/>
            <person name="Grigoriev I.V."/>
        </authorList>
    </citation>
    <scope>NUCLEOTIDE SEQUENCE [LARGE SCALE GENOMIC DNA]</scope>
    <source>
        <strain evidence="5">28A</strain>
    </source>
</reference>
<evidence type="ECO:0008006" key="6">
    <source>
        <dbReference type="Google" id="ProtNLM"/>
    </source>
</evidence>
<proteinExistence type="predicted"/>
<dbReference type="STRING" id="671987.R0ILH5"/>
<evidence type="ECO:0000256" key="3">
    <source>
        <dbReference type="PROSITE-ProRule" id="PRU00023"/>
    </source>
</evidence>
<evidence type="ECO:0000256" key="2">
    <source>
        <dbReference type="ARBA" id="ARBA00023043"/>
    </source>
</evidence>
<dbReference type="PROSITE" id="PS50297">
    <property type="entry name" value="ANK_REP_REGION"/>
    <property type="match status" value="1"/>
</dbReference>
<gene>
    <name evidence="4" type="ORF">SETTUDRAFT_39937</name>
</gene>
<evidence type="ECO:0000313" key="5">
    <source>
        <dbReference type="Proteomes" id="UP000016935"/>
    </source>
</evidence>
<dbReference type="Gene3D" id="1.25.40.20">
    <property type="entry name" value="Ankyrin repeat-containing domain"/>
    <property type="match status" value="1"/>
</dbReference>
<dbReference type="HOGENOM" id="CLU_000134_18_9_1"/>
<name>R0ILH5_EXST2</name>
<dbReference type="RefSeq" id="XP_008026408.1">
    <property type="nucleotide sequence ID" value="XM_008028217.1"/>
</dbReference>
<keyword evidence="1" id="KW-0677">Repeat</keyword>
<dbReference type="Proteomes" id="UP000016935">
    <property type="component" value="Unassembled WGS sequence"/>
</dbReference>